<name>A0A345YIP1_9SPHN</name>
<gene>
    <name evidence="1" type="ORF">DVR09_15160</name>
</gene>
<organism evidence="1 2">
    <name type="scientific">Erythrobacter aureus</name>
    <dbReference type="NCBI Taxonomy" id="2182384"/>
    <lineage>
        <taxon>Bacteria</taxon>
        <taxon>Pseudomonadati</taxon>
        <taxon>Pseudomonadota</taxon>
        <taxon>Alphaproteobacteria</taxon>
        <taxon>Sphingomonadales</taxon>
        <taxon>Erythrobacteraceae</taxon>
        <taxon>Erythrobacter/Porphyrobacter group</taxon>
        <taxon>Erythrobacter</taxon>
    </lineage>
</organism>
<accession>A0A345YIP1</accession>
<dbReference type="RefSeq" id="WP_115418106.1">
    <property type="nucleotide sequence ID" value="NZ_CP031358.1"/>
</dbReference>
<keyword evidence="1" id="KW-0614">Plasmid</keyword>
<protein>
    <submittedName>
        <fullName evidence="1">Uncharacterized protein</fullName>
    </submittedName>
</protein>
<dbReference type="Proteomes" id="UP000254508">
    <property type="component" value="Plasmid unnamed"/>
</dbReference>
<evidence type="ECO:0000313" key="2">
    <source>
        <dbReference type="Proteomes" id="UP000254508"/>
    </source>
</evidence>
<sequence>MLKIDEANRTVTLVTTLGHGSGKRMETWFEVDMNEPFEFTTNIHVVPDSDEDEFDDFWNAIYNVQLQKVSIVCDIDEHGSLTSSPSKITILETKD</sequence>
<evidence type="ECO:0000313" key="1">
    <source>
        <dbReference type="EMBL" id="AXK43793.1"/>
    </source>
</evidence>
<dbReference type="KEGG" id="err:DVR09_15160"/>
<reference evidence="1 2" key="1">
    <citation type="submission" date="2018-07" db="EMBL/GenBank/DDBJ databases">
        <title>Genome sequence of Erythrobacter strain YH-07, an antagonistic bacterium isolated from Yellow Sea.</title>
        <authorList>
            <person name="Tang T."/>
            <person name="Liu Q."/>
            <person name="Sun X."/>
        </authorList>
    </citation>
    <scope>NUCLEOTIDE SEQUENCE [LARGE SCALE GENOMIC DNA]</scope>
    <source>
        <strain evidence="1 2">YH-07</strain>
        <plasmid evidence="1 2">unnamed</plasmid>
    </source>
</reference>
<dbReference type="EMBL" id="CP031358">
    <property type="protein sequence ID" value="AXK43793.1"/>
    <property type="molecule type" value="Genomic_DNA"/>
</dbReference>
<dbReference type="AlphaFoldDB" id="A0A345YIP1"/>
<keyword evidence="2" id="KW-1185">Reference proteome</keyword>
<proteinExistence type="predicted"/>
<geneLocation type="plasmid" evidence="1 2">
    <name>unnamed</name>
</geneLocation>